<evidence type="ECO:0000313" key="10">
    <source>
        <dbReference type="EMBL" id="GBP13522.1"/>
    </source>
</evidence>
<evidence type="ECO:0000256" key="3">
    <source>
        <dbReference type="ARBA" id="ARBA00022737"/>
    </source>
</evidence>
<protein>
    <submittedName>
        <fullName evidence="10">Zinc finger protein 57</fullName>
    </submittedName>
</protein>
<dbReference type="GO" id="GO:0005634">
    <property type="term" value="C:nucleus"/>
    <property type="evidence" value="ECO:0007669"/>
    <property type="project" value="UniProtKB-SubCell"/>
</dbReference>
<dbReference type="Gene3D" id="3.30.160.60">
    <property type="entry name" value="Classic Zinc Finger"/>
    <property type="match status" value="7"/>
</dbReference>
<evidence type="ECO:0000256" key="2">
    <source>
        <dbReference type="ARBA" id="ARBA00022723"/>
    </source>
</evidence>
<gene>
    <name evidence="10" type="primary">ZNF57</name>
    <name evidence="10" type="ORF">EVAR_6876_1</name>
</gene>
<keyword evidence="2" id="KW-0479">Metal-binding</keyword>
<feature type="domain" description="C2H2-type" evidence="9">
    <location>
        <begin position="284"/>
        <end position="312"/>
    </location>
</feature>
<organism evidence="10 11">
    <name type="scientific">Eumeta variegata</name>
    <name type="common">Bagworm moth</name>
    <name type="synonym">Eumeta japonica</name>
    <dbReference type="NCBI Taxonomy" id="151549"/>
    <lineage>
        <taxon>Eukaryota</taxon>
        <taxon>Metazoa</taxon>
        <taxon>Ecdysozoa</taxon>
        <taxon>Arthropoda</taxon>
        <taxon>Hexapoda</taxon>
        <taxon>Insecta</taxon>
        <taxon>Pterygota</taxon>
        <taxon>Neoptera</taxon>
        <taxon>Endopterygota</taxon>
        <taxon>Lepidoptera</taxon>
        <taxon>Glossata</taxon>
        <taxon>Ditrysia</taxon>
        <taxon>Tineoidea</taxon>
        <taxon>Psychidae</taxon>
        <taxon>Oiketicinae</taxon>
        <taxon>Eumeta</taxon>
    </lineage>
</organism>
<dbReference type="Pfam" id="PF00096">
    <property type="entry name" value="zf-C2H2"/>
    <property type="match status" value="4"/>
</dbReference>
<dbReference type="Proteomes" id="UP000299102">
    <property type="component" value="Unassembled WGS sequence"/>
</dbReference>
<evidence type="ECO:0000256" key="7">
    <source>
        <dbReference type="PROSITE-ProRule" id="PRU00042"/>
    </source>
</evidence>
<sequence length="415" mass="48114">MKSEDCRGNGYVKNKKKVKKKLKKQKIIMDPNVTKKGNVRLRKQKLLDPEKIKMIVMSKEELLLDREKELKSEAYLKFPYKCQKCIIGFDYVQTLKDHEARRHDVKIGQHVCDVCESVFKSQPSYNTHCRRHLLRFECVACGKRTVDKDAMLKHYGTAHDHLTTAYTCEECGLVAQSYRAYRYHREKHREKPQCADCGKTFINKNSLRLHILNIHQCERTFSCGICGKVYKGKSGLSQHMWAHESTNGEAAYCAPCGVQFKSAYNYRNHLKTHSKHLTDHDLIYPCGACGMRFASARRRREHVDREHTDTHACNICHKTFKSRVGLQRHRRFVHEKRRPPRNKMCHHCGRGFTTAAILRAHIRTHTGERPLACGNCTATFAHSAALYTHNKLVHGQKRHKENSELQHPGTLSSRN</sequence>
<comment type="caution">
    <text evidence="10">The sequence shown here is derived from an EMBL/GenBank/DDBJ whole genome shotgun (WGS) entry which is preliminary data.</text>
</comment>
<keyword evidence="11" id="KW-1185">Reference proteome</keyword>
<dbReference type="PROSITE" id="PS00028">
    <property type="entry name" value="ZINC_FINGER_C2H2_1"/>
    <property type="match status" value="8"/>
</dbReference>
<feature type="domain" description="C2H2-type" evidence="9">
    <location>
        <begin position="251"/>
        <end position="278"/>
    </location>
</feature>
<dbReference type="GO" id="GO:0000981">
    <property type="term" value="F:DNA-binding transcription factor activity, RNA polymerase II-specific"/>
    <property type="evidence" value="ECO:0007669"/>
    <property type="project" value="TreeGrafter"/>
</dbReference>
<evidence type="ECO:0000259" key="9">
    <source>
        <dbReference type="PROSITE" id="PS50157"/>
    </source>
</evidence>
<evidence type="ECO:0000256" key="5">
    <source>
        <dbReference type="ARBA" id="ARBA00022833"/>
    </source>
</evidence>
<evidence type="ECO:0000313" key="11">
    <source>
        <dbReference type="Proteomes" id="UP000299102"/>
    </source>
</evidence>
<accession>A0A4C1TGB6</accession>
<comment type="subcellular location">
    <subcellularLocation>
        <location evidence="1">Nucleus</location>
    </subcellularLocation>
</comment>
<feature type="domain" description="C2H2-type" evidence="9">
    <location>
        <begin position="311"/>
        <end position="339"/>
    </location>
</feature>
<reference evidence="10 11" key="1">
    <citation type="journal article" date="2019" name="Commun. Biol.">
        <title>The bagworm genome reveals a unique fibroin gene that provides high tensile strength.</title>
        <authorList>
            <person name="Kono N."/>
            <person name="Nakamura H."/>
            <person name="Ohtoshi R."/>
            <person name="Tomita M."/>
            <person name="Numata K."/>
            <person name="Arakawa K."/>
        </authorList>
    </citation>
    <scope>NUCLEOTIDE SEQUENCE [LARGE SCALE GENOMIC DNA]</scope>
</reference>
<dbReference type="SMART" id="SM00355">
    <property type="entry name" value="ZnF_C2H2"/>
    <property type="match status" value="11"/>
</dbReference>
<keyword evidence="3" id="KW-0677">Repeat</keyword>
<dbReference type="InterPro" id="IPR036236">
    <property type="entry name" value="Znf_C2H2_sf"/>
</dbReference>
<dbReference type="AlphaFoldDB" id="A0A4C1TGB6"/>
<dbReference type="SUPFAM" id="SSF57667">
    <property type="entry name" value="beta-beta-alpha zinc fingers"/>
    <property type="match status" value="3"/>
</dbReference>
<name>A0A4C1TGB6_EUMVA</name>
<evidence type="ECO:0000256" key="4">
    <source>
        <dbReference type="ARBA" id="ARBA00022771"/>
    </source>
</evidence>
<feature type="domain" description="C2H2-type" evidence="9">
    <location>
        <begin position="343"/>
        <end position="370"/>
    </location>
</feature>
<dbReference type="PANTHER" id="PTHR24394:SF29">
    <property type="entry name" value="MYONEURIN"/>
    <property type="match status" value="1"/>
</dbReference>
<dbReference type="OrthoDB" id="3565419at2759"/>
<keyword evidence="6" id="KW-0539">Nucleus</keyword>
<proteinExistence type="predicted"/>
<keyword evidence="5" id="KW-0862">Zinc</keyword>
<evidence type="ECO:0000256" key="6">
    <source>
        <dbReference type="ARBA" id="ARBA00023242"/>
    </source>
</evidence>
<feature type="domain" description="C2H2-type" evidence="9">
    <location>
        <begin position="192"/>
        <end position="220"/>
    </location>
</feature>
<feature type="domain" description="C2H2-type" evidence="9">
    <location>
        <begin position="371"/>
        <end position="399"/>
    </location>
</feature>
<feature type="region of interest" description="Disordered" evidence="8">
    <location>
        <begin position="394"/>
        <end position="415"/>
    </location>
</feature>
<dbReference type="PANTHER" id="PTHR24394">
    <property type="entry name" value="ZINC FINGER PROTEIN"/>
    <property type="match status" value="1"/>
</dbReference>
<keyword evidence="4 7" id="KW-0863">Zinc-finger</keyword>
<dbReference type="EMBL" id="BGZK01000058">
    <property type="protein sequence ID" value="GBP13522.1"/>
    <property type="molecule type" value="Genomic_DNA"/>
</dbReference>
<dbReference type="PROSITE" id="PS50157">
    <property type="entry name" value="ZINC_FINGER_C2H2_2"/>
    <property type="match status" value="7"/>
</dbReference>
<dbReference type="STRING" id="151549.A0A4C1TGB6"/>
<dbReference type="Pfam" id="PF12874">
    <property type="entry name" value="zf-met"/>
    <property type="match status" value="1"/>
</dbReference>
<evidence type="ECO:0000256" key="1">
    <source>
        <dbReference type="ARBA" id="ARBA00004123"/>
    </source>
</evidence>
<dbReference type="InterPro" id="IPR013087">
    <property type="entry name" value="Znf_C2H2_type"/>
</dbReference>
<feature type="domain" description="C2H2-type" evidence="9">
    <location>
        <begin position="221"/>
        <end position="248"/>
    </location>
</feature>
<evidence type="ECO:0000256" key="8">
    <source>
        <dbReference type="SAM" id="MobiDB-lite"/>
    </source>
</evidence>
<dbReference type="GO" id="GO:0008270">
    <property type="term" value="F:zinc ion binding"/>
    <property type="evidence" value="ECO:0007669"/>
    <property type="project" value="UniProtKB-KW"/>
</dbReference>